<dbReference type="OrthoDB" id="1954925at2"/>
<evidence type="ECO:0000313" key="3">
    <source>
        <dbReference type="Proteomes" id="UP000465601"/>
    </source>
</evidence>
<keyword evidence="3" id="KW-1185">Reference proteome</keyword>
<dbReference type="EMBL" id="WBZB01000040">
    <property type="protein sequence ID" value="KAB3527688.1"/>
    <property type="molecule type" value="Genomic_DNA"/>
</dbReference>
<reference evidence="2 3" key="1">
    <citation type="submission" date="2019-10" db="EMBL/GenBank/DDBJ databases">
        <title>Alkaliphilus serpentinus sp. nov. and Alkaliphilus pronyensis sp. nov., two novel anaerobic alkaliphilic species isolated from the serpentinized-hosted hydrothermal field of the Prony Bay (New Caledonia).</title>
        <authorList>
            <person name="Postec A."/>
        </authorList>
    </citation>
    <scope>NUCLEOTIDE SEQUENCE [LARGE SCALE GENOMIC DNA]</scope>
    <source>
        <strain evidence="2 3">LacT</strain>
    </source>
</reference>
<dbReference type="Pfam" id="PF09413">
    <property type="entry name" value="DUF2007"/>
    <property type="match status" value="1"/>
</dbReference>
<dbReference type="Proteomes" id="UP000465601">
    <property type="component" value="Unassembled WGS sequence"/>
</dbReference>
<accession>A0A833HMM0</accession>
<dbReference type="InterPro" id="IPR018551">
    <property type="entry name" value="DUF2007"/>
</dbReference>
<feature type="domain" description="DUF2007" evidence="1">
    <location>
        <begin position="5"/>
        <end position="72"/>
    </location>
</feature>
<evidence type="ECO:0000259" key="1">
    <source>
        <dbReference type="Pfam" id="PF09413"/>
    </source>
</evidence>
<dbReference type="AlphaFoldDB" id="A0A833HMM0"/>
<gene>
    <name evidence="2" type="ORF">F8153_11955</name>
</gene>
<proteinExistence type="predicted"/>
<comment type="caution">
    <text evidence="2">The sequence shown here is derived from an EMBL/GenBank/DDBJ whole genome shotgun (WGS) entry which is preliminary data.</text>
</comment>
<sequence length="84" mass="9395">MNNGWKKVANVYNDVEAAIIQDILQLEGIESMVYYRSGTGYLKILTGNIIGTKGADICVAPEDEGRALEIIRIFKEEEITDDEE</sequence>
<name>A0A833HMM0_9FIRM</name>
<protein>
    <submittedName>
        <fullName evidence="2">DUF2007 domain-containing protein</fullName>
    </submittedName>
</protein>
<dbReference type="RefSeq" id="WP_151866582.1">
    <property type="nucleotide sequence ID" value="NZ_WBZB01000040.1"/>
</dbReference>
<organism evidence="2 3">
    <name type="scientific">Alkaliphilus serpentinus</name>
    <dbReference type="NCBI Taxonomy" id="1482731"/>
    <lineage>
        <taxon>Bacteria</taxon>
        <taxon>Bacillati</taxon>
        <taxon>Bacillota</taxon>
        <taxon>Clostridia</taxon>
        <taxon>Peptostreptococcales</taxon>
        <taxon>Natronincolaceae</taxon>
        <taxon>Alkaliphilus</taxon>
    </lineage>
</organism>
<evidence type="ECO:0000313" key="2">
    <source>
        <dbReference type="EMBL" id="KAB3527688.1"/>
    </source>
</evidence>